<keyword evidence="3 7" id="KW-0812">Transmembrane</keyword>
<dbReference type="OrthoDB" id="9813074at2"/>
<keyword evidence="5 7" id="KW-1133">Transmembrane helix</keyword>
<dbReference type="GO" id="GO:0006508">
    <property type="term" value="P:proteolysis"/>
    <property type="evidence" value="ECO:0007669"/>
    <property type="project" value="UniProtKB-KW"/>
</dbReference>
<dbReference type="Gene3D" id="1.20.1540.10">
    <property type="entry name" value="Rhomboid-like"/>
    <property type="match status" value="1"/>
</dbReference>
<organism evidence="9 10">
    <name type="scientific">Edaphosphingomonas laterariae</name>
    <dbReference type="NCBI Taxonomy" id="861865"/>
    <lineage>
        <taxon>Bacteria</taxon>
        <taxon>Pseudomonadati</taxon>
        <taxon>Pseudomonadota</taxon>
        <taxon>Alphaproteobacteria</taxon>
        <taxon>Sphingomonadales</taxon>
        <taxon>Rhizorhabdaceae</taxon>
        <taxon>Edaphosphingomonas</taxon>
    </lineage>
</organism>
<evidence type="ECO:0000256" key="6">
    <source>
        <dbReference type="ARBA" id="ARBA00023136"/>
    </source>
</evidence>
<evidence type="ECO:0000313" key="9">
    <source>
        <dbReference type="EMBL" id="SNS04970.1"/>
    </source>
</evidence>
<dbReference type="AlphaFoldDB" id="A0A239BAR4"/>
<accession>A0A239BAR4</accession>
<dbReference type="GO" id="GO:0016020">
    <property type="term" value="C:membrane"/>
    <property type="evidence" value="ECO:0007669"/>
    <property type="project" value="UniProtKB-SubCell"/>
</dbReference>
<keyword evidence="10" id="KW-1185">Reference proteome</keyword>
<comment type="subcellular location">
    <subcellularLocation>
        <location evidence="1">Membrane</location>
        <topology evidence="1">Multi-pass membrane protein</topology>
    </subcellularLocation>
</comment>
<proteinExistence type="inferred from homology"/>
<keyword evidence="9" id="KW-0645">Protease</keyword>
<dbReference type="InterPro" id="IPR022764">
    <property type="entry name" value="Peptidase_S54_rhomboid_dom"/>
</dbReference>
<feature type="transmembrane region" description="Helical" evidence="7">
    <location>
        <begin position="193"/>
        <end position="215"/>
    </location>
</feature>
<dbReference type="GO" id="GO:0004252">
    <property type="term" value="F:serine-type endopeptidase activity"/>
    <property type="evidence" value="ECO:0007669"/>
    <property type="project" value="InterPro"/>
</dbReference>
<reference evidence="10" key="1">
    <citation type="submission" date="2017-06" db="EMBL/GenBank/DDBJ databases">
        <authorList>
            <person name="Varghese N."/>
            <person name="Submissions S."/>
        </authorList>
    </citation>
    <scope>NUCLEOTIDE SEQUENCE [LARGE SCALE GENOMIC DNA]</scope>
    <source>
        <strain evidence="10">LNB2</strain>
    </source>
</reference>
<evidence type="ECO:0000256" key="5">
    <source>
        <dbReference type="ARBA" id="ARBA00022989"/>
    </source>
</evidence>
<protein>
    <submittedName>
        <fullName evidence="9">Membrane associated serine protease, rhomboid family</fullName>
    </submittedName>
</protein>
<evidence type="ECO:0000256" key="1">
    <source>
        <dbReference type="ARBA" id="ARBA00004141"/>
    </source>
</evidence>
<dbReference type="InterPro" id="IPR035952">
    <property type="entry name" value="Rhomboid-like_sf"/>
</dbReference>
<evidence type="ECO:0000256" key="4">
    <source>
        <dbReference type="ARBA" id="ARBA00022801"/>
    </source>
</evidence>
<dbReference type="Proteomes" id="UP000198281">
    <property type="component" value="Unassembled WGS sequence"/>
</dbReference>
<dbReference type="RefSeq" id="WP_089217585.1">
    <property type="nucleotide sequence ID" value="NZ_FZOS01000001.1"/>
</dbReference>
<evidence type="ECO:0000313" key="10">
    <source>
        <dbReference type="Proteomes" id="UP000198281"/>
    </source>
</evidence>
<dbReference type="InterPro" id="IPR050925">
    <property type="entry name" value="Rhomboid_protease_S54"/>
</dbReference>
<feature type="domain" description="Peptidase S54 rhomboid" evidence="8">
    <location>
        <begin position="65"/>
        <end position="211"/>
    </location>
</feature>
<dbReference type="PANTHER" id="PTHR43731">
    <property type="entry name" value="RHOMBOID PROTEASE"/>
    <property type="match status" value="1"/>
</dbReference>
<feature type="transmembrane region" description="Helical" evidence="7">
    <location>
        <begin position="128"/>
        <end position="147"/>
    </location>
</feature>
<dbReference type="Pfam" id="PF01694">
    <property type="entry name" value="Rhomboid"/>
    <property type="match status" value="1"/>
</dbReference>
<name>A0A239BAR4_9SPHN</name>
<evidence type="ECO:0000256" key="7">
    <source>
        <dbReference type="SAM" id="Phobius"/>
    </source>
</evidence>
<sequence>MQLPPARATLTILGATVAAWLLATATGMDDIAAYAGGFIPARFSADVVPPTLEMAVRGYGFVPKWLTPLTATLLHGGFIHIAFNMLILGFCGRFVEAAIGARGMVILYVVGAYVAAFGHYLAGPTQPWPMIGASGAVSAVIGAYALLYGEKRRTFANRRLNQLANALWLAAAWVLLQLMVGLASWGGEGGGGIAIAAHIGGYFAGLALAQPLLLLRYRRA</sequence>
<evidence type="ECO:0000256" key="3">
    <source>
        <dbReference type="ARBA" id="ARBA00022692"/>
    </source>
</evidence>
<dbReference type="SUPFAM" id="SSF144091">
    <property type="entry name" value="Rhomboid-like"/>
    <property type="match status" value="1"/>
</dbReference>
<comment type="similarity">
    <text evidence="2">Belongs to the peptidase S54 family.</text>
</comment>
<dbReference type="PANTHER" id="PTHR43731:SF14">
    <property type="entry name" value="PRESENILIN-ASSOCIATED RHOMBOID-LIKE PROTEIN, MITOCHONDRIAL"/>
    <property type="match status" value="1"/>
</dbReference>
<feature type="transmembrane region" description="Helical" evidence="7">
    <location>
        <begin position="103"/>
        <end position="122"/>
    </location>
</feature>
<gene>
    <name evidence="9" type="ORF">SAMN06295912_10130</name>
</gene>
<feature type="transmembrane region" description="Helical" evidence="7">
    <location>
        <begin position="69"/>
        <end position="91"/>
    </location>
</feature>
<keyword evidence="4" id="KW-0378">Hydrolase</keyword>
<evidence type="ECO:0000256" key="2">
    <source>
        <dbReference type="ARBA" id="ARBA00009045"/>
    </source>
</evidence>
<evidence type="ECO:0000259" key="8">
    <source>
        <dbReference type="Pfam" id="PF01694"/>
    </source>
</evidence>
<keyword evidence="6 7" id="KW-0472">Membrane</keyword>
<dbReference type="EMBL" id="FZOS01000001">
    <property type="protein sequence ID" value="SNS04970.1"/>
    <property type="molecule type" value="Genomic_DNA"/>
</dbReference>
<feature type="transmembrane region" description="Helical" evidence="7">
    <location>
        <begin position="167"/>
        <end position="187"/>
    </location>
</feature>